<feature type="region of interest" description="Disordered" evidence="1">
    <location>
        <begin position="132"/>
        <end position="164"/>
    </location>
</feature>
<proteinExistence type="predicted"/>
<dbReference type="Proteomes" id="UP001375382">
    <property type="component" value="Unassembled WGS sequence"/>
</dbReference>
<comment type="caution">
    <text evidence="3">The sequence shown here is derived from an EMBL/GenBank/DDBJ whole genome shotgun (WGS) entry which is preliminary data.</text>
</comment>
<dbReference type="SMART" id="SM00028">
    <property type="entry name" value="TPR"/>
    <property type="match status" value="4"/>
</dbReference>
<organism evidence="3 4">
    <name type="scientific">Rheinheimera muenzenbergensis</name>
    <dbReference type="NCBI Taxonomy" id="1193628"/>
    <lineage>
        <taxon>Bacteria</taxon>
        <taxon>Pseudomonadati</taxon>
        <taxon>Pseudomonadota</taxon>
        <taxon>Gammaproteobacteria</taxon>
        <taxon>Chromatiales</taxon>
        <taxon>Chromatiaceae</taxon>
        <taxon>Rheinheimera</taxon>
    </lineage>
</organism>
<reference evidence="3 4" key="1">
    <citation type="journal article" date="2023" name="Ecotoxicol. Environ. Saf.">
        <title>Mercury remediation potential of mercury-resistant strain Rheinheimera metallidurans sp. nov. isolated from a municipal waste dumping site.</title>
        <authorList>
            <person name="Yadav V."/>
            <person name="Manjhi A."/>
            <person name="Vadakedath N."/>
        </authorList>
    </citation>
    <scope>NUCLEOTIDE SEQUENCE [LARGE SCALE GENOMIC DNA]</scope>
    <source>
        <strain evidence="3 4">E-49</strain>
    </source>
</reference>
<name>A0ABU8CA87_9GAMM</name>
<gene>
    <name evidence="3" type="ORF">MN202_16755</name>
</gene>
<keyword evidence="2" id="KW-0812">Transmembrane</keyword>
<accession>A0ABU8CA87</accession>
<dbReference type="Pfam" id="PF14559">
    <property type="entry name" value="TPR_19"/>
    <property type="match status" value="1"/>
</dbReference>
<dbReference type="InterPro" id="IPR011990">
    <property type="entry name" value="TPR-like_helical_dom_sf"/>
</dbReference>
<protein>
    <submittedName>
        <fullName evidence="3">Tetratricopeptide repeat protein</fullName>
    </submittedName>
</protein>
<keyword evidence="4" id="KW-1185">Reference proteome</keyword>
<feature type="compositionally biased region" description="Polar residues" evidence="1">
    <location>
        <begin position="144"/>
        <end position="161"/>
    </location>
</feature>
<keyword evidence="2" id="KW-1133">Transmembrane helix</keyword>
<evidence type="ECO:0000256" key="2">
    <source>
        <dbReference type="SAM" id="Phobius"/>
    </source>
</evidence>
<evidence type="ECO:0000313" key="3">
    <source>
        <dbReference type="EMBL" id="MEH8018896.1"/>
    </source>
</evidence>
<keyword evidence="2" id="KW-0472">Membrane</keyword>
<dbReference type="InterPro" id="IPR019734">
    <property type="entry name" value="TPR_rpt"/>
</dbReference>
<dbReference type="RefSeq" id="WP_335737294.1">
    <property type="nucleotide sequence ID" value="NZ_JALAAR010000017.1"/>
</dbReference>
<dbReference type="Gene3D" id="1.25.40.10">
    <property type="entry name" value="Tetratricopeptide repeat domain"/>
    <property type="match status" value="1"/>
</dbReference>
<evidence type="ECO:0000256" key="1">
    <source>
        <dbReference type="SAM" id="MobiDB-lite"/>
    </source>
</evidence>
<feature type="transmembrane region" description="Helical" evidence="2">
    <location>
        <begin position="36"/>
        <end position="57"/>
    </location>
</feature>
<evidence type="ECO:0000313" key="4">
    <source>
        <dbReference type="Proteomes" id="UP001375382"/>
    </source>
</evidence>
<dbReference type="SUPFAM" id="SSF48452">
    <property type="entry name" value="TPR-like"/>
    <property type="match status" value="1"/>
</dbReference>
<sequence>MSVLNKMLRDLEQRQHSGGVAAPQPDSLSRDDSRPLWLNLLLILSAILLLFAVYAILNRPDNQPQPVAADTQIQAGTEQPQAVAEPELTSVATLPVVPAMAALVATPAVSLGSAEPELAMAPQPLPAQTGSIEQAAPAADTVEADTSNPVATADTQTSRTDTAPAVKQAAAVKVEVQRSAQTAAQKGAALQQQAVQAAQSGQLMQAINLWQQVQAVQPLQATAYLAQARLWLQMGQPQRAEQILQQGISAGADTADVRLLLAQLYAQQQQWQAADTVLPAQFELQQYPEYYGLKATVAQQLGDSFAAQHWFGQLIVIQPQQARWWLGAAVAFDQQGQRQQAQLHYRQALQWGEKLSAESRNYIQQRLAATE</sequence>
<dbReference type="EMBL" id="JALAAR010000017">
    <property type="protein sequence ID" value="MEH8018896.1"/>
    <property type="molecule type" value="Genomic_DNA"/>
</dbReference>